<evidence type="ECO:0000313" key="1">
    <source>
        <dbReference type="EMBL" id="AEI43655.1"/>
    </source>
</evidence>
<organism evidence="1 2">
    <name type="scientific">Paenibacillus mucilaginosus (strain KNP414)</name>
    <dbReference type="NCBI Taxonomy" id="1036673"/>
    <lineage>
        <taxon>Bacteria</taxon>
        <taxon>Bacillati</taxon>
        <taxon>Bacillota</taxon>
        <taxon>Bacilli</taxon>
        <taxon>Bacillales</taxon>
        <taxon>Paenibacillaceae</taxon>
        <taxon>Paenibacillus</taxon>
    </lineage>
</organism>
<dbReference type="Proteomes" id="UP000006620">
    <property type="component" value="Chromosome"/>
</dbReference>
<reference evidence="1 2" key="2">
    <citation type="journal article" date="2013" name="Genome Announc.">
        <title>Genome Sequence of Growth-Improving Paenibacillus mucilaginosus Strain KNP414.</title>
        <authorList>
            <person name="Lu J.J."/>
            <person name="Wang J.F."/>
            <person name="Hu X.F."/>
        </authorList>
    </citation>
    <scope>NUCLEOTIDE SEQUENCE [LARGE SCALE GENOMIC DNA]</scope>
    <source>
        <strain evidence="1 2">KNP414</strain>
    </source>
</reference>
<dbReference type="HOGENOM" id="CLU_3346754_0_0_9"/>
<gene>
    <name evidence="1" type="ordered locus">KNP414_05131</name>
</gene>
<evidence type="ECO:0000313" key="2">
    <source>
        <dbReference type="Proteomes" id="UP000006620"/>
    </source>
</evidence>
<sequence length="37" mass="4404">MRKTTAENILLHDARRFRTDEANLIPIPMEDEAREHI</sequence>
<dbReference type="AlphaFoldDB" id="F8F9G6"/>
<accession>F8F9G6</accession>
<proteinExistence type="predicted"/>
<protein>
    <submittedName>
        <fullName evidence="1">Uncharacterized protein</fullName>
    </submittedName>
</protein>
<name>F8F9G6_PAEMK</name>
<dbReference type="KEGG" id="pms:KNP414_05131"/>
<reference evidence="2" key="1">
    <citation type="submission" date="2011-06" db="EMBL/GenBank/DDBJ databases">
        <title>Complete genome sequence of Paenibacillus mucilaginosus KNP414.</title>
        <authorList>
            <person name="Wang J."/>
            <person name="Hu S."/>
            <person name="Hu X."/>
            <person name="Zhang B."/>
            <person name="Dong D."/>
            <person name="Zhang S."/>
            <person name="Zhao K."/>
            <person name="Wu D."/>
        </authorList>
    </citation>
    <scope>NUCLEOTIDE SEQUENCE [LARGE SCALE GENOMIC DNA]</scope>
    <source>
        <strain evidence="2">KNP414</strain>
    </source>
</reference>
<dbReference type="PATRIC" id="fig|1036673.3.peg.4746"/>
<dbReference type="EMBL" id="CP002869">
    <property type="protein sequence ID" value="AEI43655.1"/>
    <property type="molecule type" value="Genomic_DNA"/>
</dbReference>